<evidence type="ECO:0000256" key="1">
    <source>
        <dbReference type="ARBA" id="ARBA00007623"/>
    </source>
</evidence>
<evidence type="ECO:0000256" key="4">
    <source>
        <dbReference type="ARBA" id="ARBA00022807"/>
    </source>
</evidence>
<dbReference type="PANTHER" id="PTHR10183:SF379">
    <property type="entry name" value="CALPAIN-5"/>
    <property type="match status" value="1"/>
</dbReference>
<dbReference type="PANTHER" id="PTHR10183">
    <property type="entry name" value="CALPAIN"/>
    <property type="match status" value="1"/>
</dbReference>
<organism evidence="7 8">
    <name type="scientific">Protopolystoma xenopodis</name>
    <dbReference type="NCBI Taxonomy" id="117903"/>
    <lineage>
        <taxon>Eukaryota</taxon>
        <taxon>Metazoa</taxon>
        <taxon>Spiralia</taxon>
        <taxon>Lophotrochozoa</taxon>
        <taxon>Platyhelminthes</taxon>
        <taxon>Monogenea</taxon>
        <taxon>Polyopisthocotylea</taxon>
        <taxon>Polystomatidea</taxon>
        <taxon>Polystomatidae</taxon>
        <taxon>Protopolystoma</taxon>
    </lineage>
</organism>
<feature type="domain" description="Calpain catalytic" evidence="6">
    <location>
        <begin position="1"/>
        <end position="176"/>
    </location>
</feature>
<dbReference type="Proteomes" id="UP000784294">
    <property type="component" value="Unassembled WGS sequence"/>
</dbReference>
<dbReference type="PROSITE" id="PS50203">
    <property type="entry name" value="CALPAIN_CAT"/>
    <property type="match status" value="1"/>
</dbReference>
<gene>
    <name evidence="7" type="ORF">PXEA_LOCUS5290</name>
</gene>
<evidence type="ECO:0000313" key="8">
    <source>
        <dbReference type="Proteomes" id="UP000784294"/>
    </source>
</evidence>
<evidence type="ECO:0000256" key="2">
    <source>
        <dbReference type="ARBA" id="ARBA00022670"/>
    </source>
</evidence>
<protein>
    <recommendedName>
        <fullName evidence="6">Calpain catalytic domain-containing protein</fullName>
    </recommendedName>
</protein>
<keyword evidence="8" id="KW-1185">Reference proteome</keyword>
<accession>A0A3S5CIV4</accession>
<keyword evidence="4" id="KW-0788">Thiol protease</keyword>
<evidence type="ECO:0000259" key="6">
    <source>
        <dbReference type="PROSITE" id="PS50203"/>
    </source>
</evidence>
<dbReference type="InterPro" id="IPR022684">
    <property type="entry name" value="Calpain_cysteine_protease"/>
</dbReference>
<evidence type="ECO:0000256" key="3">
    <source>
        <dbReference type="ARBA" id="ARBA00022801"/>
    </source>
</evidence>
<name>A0A3S5CIV4_9PLAT</name>
<reference evidence="7" key="1">
    <citation type="submission" date="2018-11" db="EMBL/GenBank/DDBJ databases">
        <authorList>
            <consortium name="Pathogen Informatics"/>
        </authorList>
    </citation>
    <scope>NUCLEOTIDE SEQUENCE</scope>
</reference>
<sequence length="184" mass="20143">MDGGVLKLLGGYSKLENIGLEDVLLDFTGGLIEYIDFTSINTEMARVEMFEKIKKILDDGVIIVLVTKHDIPARPTLQQDESQVSLDDNSTQSDNTSYSGLLPGHPYLVTRLIVVPENTSMLGAILDAFRPAASCRPKAHLARLQCPLITETGGVGIGEWKGAWSEGSKVTFSLTWLIDIMLFC</sequence>
<evidence type="ECO:0000313" key="7">
    <source>
        <dbReference type="EMBL" id="VEL11850.1"/>
    </source>
</evidence>
<dbReference type="EMBL" id="CAAALY010013049">
    <property type="protein sequence ID" value="VEL11850.1"/>
    <property type="molecule type" value="Genomic_DNA"/>
</dbReference>
<dbReference type="OrthoDB" id="424753at2759"/>
<proteinExistence type="inferred from homology"/>
<dbReference type="GO" id="GO:0006508">
    <property type="term" value="P:proteolysis"/>
    <property type="evidence" value="ECO:0007669"/>
    <property type="project" value="UniProtKB-KW"/>
</dbReference>
<evidence type="ECO:0000256" key="5">
    <source>
        <dbReference type="PROSITE-ProRule" id="PRU00239"/>
    </source>
</evidence>
<dbReference type="Gene3D" id="3.90.70.10">
    <property type="entry name" value="Cysteine proteinases"/>
    <property type="match status" value="1"/>
</dbReference>
<comment type="similarity">
    <text evidence="1">Belongs to the peptidase C2 family.</text>
</comment>
<keyword evidence="3" id="KW-0378">Hydrolase</keyword>
<dbReference type="AlphaFoldDB" id="A0A3S5CIV4"/>
<keyword evidence="2" id="KW-0645">Protease</keyword>
<comment type="caution">
    <text evidence="7">The sequence shown here is derived from an EMBL/GenBank/DDBJ whole genome shotgun (WGS) entry which is preliminary data.</text>
</comment>
<dbReference type="InterPro" id="IPR038765">
    <property type="entry name" value="Papain-like_cys_pep_sf"/>
</dbReference>
<dbReference type="SUPFAM" id="SSF54001">
    <property type="entry name" value="Cysteine proteinases"/>
    <property type="match status" value="1"/>
</dbReference>
<dbReference type="InterPro" id="IPR001300">
    <property type="entry name" value="Peptidase_C2_calpain_cat"/>
</dbReference>
<comment type="caution">
    <text evidence="5">Lacks conserved residue(s) required for the propagation of feature annotation.</text>
</comment>
<dbReference type="Pfam" id="PF00648">
    <property type="entry name" value="Peptidase_C2"/>
    <property type="match status" value="1"/>
</dbReference>
<dbReference type="GO" id="GO:0004198">
    <property type="term" value="F:calcium-dependent cysteine-type endopeptidase activity"/>
    <property type="evidence" value="ECO:0007669"/>
    <property type="project" value="InterPro"/>
</dbReference>